<dbReference type="KEGG" id="asul:DFR86_09945"/>
<dbReference type="Proteomes" id="UP000248410">
    <property type="component" value="Chromosome"/>
</dbReference>
<evidence type="ECO:0000313" key="2">
    <source>
        <dbReference type="Proteomes" id="UP000248410"/>
    </source>
</evidence>
<dbReference type="Pfam" id="PF16239">
    <property type="entry name" value="DUF4898"/>
    <property type="match status" value="1"/>
</dbReference>
<protein>
    <recommendedName>
        <fullName evidence="3">DUF4898 domain-containing protein</fullName>
    </recommendedName>
</protein>
<organism evidence="1 2">
    <name type="scientific">Acidianus sulfidivorans JP7</name>
    <dbReference type="NCBI Taxonomy" id="619593"/>
    <lineage>
        <taxon>Archaea</taxon>
        <taxon>Thermoproteota</taxon>
        <taxon>Thermoprotei</taxon>
        <taxon>Sulfolobales</taxon>
        <taxon>Sulfolobaceae</taxon>
        <taxon>Acidianus</taxon>
    </lineage>
</organism>
<proteinExistence type="predicted"/>
<reference evidence="1 2" key="1">
    <citation type="submission" date="2018-05" db="EMBL/GenBank/DDBJ databases">
        <title>Complete Genome Sequences of Extremely Thermoacidophilic, Metal-Mobilizing Type-Strain Members of the Archaeal Family Sulfolobaceae: Acidianus brierleyi DSM-1651T, Acidianus sulfidivorans DSM-18786T, Metallosphaera hakonensis DSM-7519T, and Metallosphaera prunae DSM-10039T.</title>
        <authorList>
            <person name="Counts J.A."/>
            <person name="Kelly R.M."/>
        </authorList>
    </citation>
    <scope>NUCLEOTIDE SEQUENCE [LARGE SCALE GENOMIC DNA]</scope>
    <source>
        <strain evidence="1 2">JP7</strain>
    </source>
</reference>
<dbReference type="AlphaFoldDB" id="A0A2U9IPA0"/>
<sequence length="109" mass="12481">MGKSINRSDDLLMSNKESSIIEALEIAGNYIVCERKRVIPLSMISDYEKFFRFIISKNTTKIHLVIPMSMTADSSKIKNIIESIIPYAEVRVYVSDKIRENIILCSDFS</sequence>
<accession>A0A2U9IPA0</accession>
<evidence type="ECO:0008006" key="3">
    <source>
        <dbReference type="Google" id="ProtNLM"/>
    </source>
</evidence>
<name>A0A2U9IPA0_9CREN</name>
<dbReference type="InterPro" id="IPR032603">
    <property type="entry name" value="DUF4898"/>
</dbReference>
<dbReference type="EMBL" id="CP029288">
    <property type="protein sequence ID" value="AWR97833.1"/>
    <property type="molecule type" value="Genomic_DNA"/>
</dbReference>
<keyword evidence="2" id="KW-1185">Reference proteome</keyword>
<gene>
    <name evidence="1" type="ORF">DFR86_09945</name>
</gene>
<evidence type="ECO:0000313" key="1">
    <source>
        <dbReference type="EMBL" id="AWR97833.1"/>
    </source>
</evidence>